<feature type="region of interest" description="Disordered" evidence="1">
    <location>
        <begin position="1"/>
        <end position="24"/>
    </location>
</feature>
<comment type="caution">
    <text evidence="2">The sequence shown here is derived from an EMBL/GenBank/DDBJ whole genome shotgun (WGS) entry which is preliminary data.</text>
</comment>
<dbReference type="PANTHER" id="PTHR38696:SF1">
    <property type="entry name" value="MEDIATOR OF RNA POLYMERASE II TRANSCRIPTION SUBUNIT 13"/>
    <property type="match status" value="1"/>
</dbReference>
<dbReference type="STRING" id="41688.A0A2N3NJG3"/>
<accession>A0A2N3NJG3</accession>
<dbReference type="PANTHER" id="PTHR38696">
    <property type="entry name" value="MEDIATOR OF RNA POLYMERASE II TRANSCRIPTION SUBUNIT 13"/>
    <property type="match status" value="1"/>
</dbReference>
<dbReference type="Proteomes" id="UP000233524">
    <property type="component" value="Unassembled WGS sequence"/>
</dbReference>
<reference evidence="2 3" key="1">
    <citation type="journal article" date="2017" name="G3 (Bethesda)">
        <title>First Draft Genome Sequence of the Pathogenic Fungus Lomentospora prolificans (Formerly Scedosporium prolificans).</title>
        <authorList>
            <person name="Luo R."/>
            <person name="Zimin A."/>
            <person name="Workman R."/>
            <person name="Fan Y."/>
            <person name="Pertea G."/>
            <person name="Grossman N."/>
            <person name="Wear M.P."/>
            <person name="Jia B."/>
            <person name="Miller H."/>
            <person name="Casadevall A."/>
            <person name="Timp W."/>
            <person name="Zhang S.X."/>
            <person name="Salzberg S.L."/>
        </authorList>
    </citation>
    <scope>NUCLEOTIDE SEQUENCE [LARGE SCALE GENOMIC DNA]</scope>
    <source>
        <strain evidence="2 3">JHH-5317</strain>
    </source>
</reference>
<dbReference type="InParanoid" id="A0A2N3NJG3"/>
<gene>
    <name evidence="2" type="ORF">jhhlp_000781</name>
</gene>
<name>A0A2N3NJG3_9PEZI</name>
<dbReference type="EMBL" id="NLAX01000003">
    <property type="protein sequence ID" value="PKS12573.1"/>
    <property type="molecule type" value="Genomic_DNA"/>
</dbReference>
<protein>
    <submittedName>
        <fullName evidence="2">Uncharacterized protein</fullName>
    </submittedName>
</protein>
<evidence type="ECO:0000313" key="3">
    <source>
        <dbReference type="Proteomes" id="UP000233524"/>
    </source>
</evidence>
<sequence>MKKFFEKPAPGVAEKANPEPLSPAPPYQPQAPIIMAQAPPQVPIPGPFGTNLCCVTLNKRDTIRFLNFPFVELQIFRDAIARSWVKGIYGLTQYGQAWEVKMHGFPWQSVYNGDDPSRKLIIDLLAAMYDRGWVLYTTLDFSKKSDSKDAMVFRYQSPPPPPCDWLSISFDRHDRLNVVGPPPPEIANVLLHTFAPFTSRHGFAANSLELKFKSSPWIAHGLETVDSSRIILMLLEVLEANGYSVCTNLQQNVNNEGVVTDVLIMHRERGWAPGMPLRRR</sequence>
<dbReference type="VEuPathDB" id="FungiDB:jhhlp_000781"/>
<dbReference type="AlphaFoldDB" id="A0A2N3NJG3"/>
<evidence type="ECO:0000256" key="1">
    <source>
        <dbReference type="SAM" id="MobiDB-lite"/>
    </source>
</evidence>
<keyword evidence="3" id="KW-1185">Reference proteome</keyword>
<evidence type="ECO:0000313" key="2">
    <source>
        <dbReference type="EMBL" id="PKS12573.1"/>
    </source>
</evidence>
<organism evidence="2 3">
    <name type="scientific">Lomentospora prolificans</name>
    <dbReference type="NCBI Taxonomy" id="41688"/>
    <lineage>
        <taxon>Eukaryota</taxon>
        <taxon>Fungi</taxon>
        <taxon>Dikarya</taxon>
        <taxon>Ascomycota</taxon>
        <taxon>Pezizomycotina</taxon>
        <taxon>Sordariomycetes</taxon>
        <taxon>Hypocreomycetidae</taxon>
        <taxon>Microascales</taxon>
        <taxon>Microascaceae</taxon>
        <taxon>Lomentospora</taxon>
    </lineage>
</organism>
<dbReference type="OrthoDB" id="58379at2759"/>
<proteinExistence type="predicted"/>